<dbReference type="InterPro" id="IPR027359">
    <property type="entry name" value="Volt_channel_dom_sf"/>
</dbReference>
<name>G3TRR6_LOXAF</name>
<evidence type="ECO:0000256" key="3">
    <source>
        <dbReference type="ARBA" id="ARBA00022801"/>
    </source>
</evidence>
<dbReference type="InParanoid" id="G3TRR6"/>
<evidence type="ECO:0008006" key="12">
    <source>
        <dbReference type="Google" id="ProtNLM"/>
    </source>
</evidence>
<reference evidence="10" key="2">
    <citation type="submission" date="2025-08" db="UniProtKB">
        <authorList>
            <consortium name="Ensembl"/>
        </authorList>
    </citation>
    <scope>IDENTIFICATION</scope>
    <source>
        <strain evidence="10">Isolate ISIS603380</strain>
    </source>
</reference>
<evidence type="ECO:0000313" key="11">
    <source>
        <dbReference type="Proteomes" id="UP000007646"/>
    </source>
</evidence>
<dbReference type="FunCoup" id="G3TRR6">
    <property type="interactions" value="12"/>
</dbReference>
<feature type="domain" description="Tyrosine specific protein phosphatases" evidence="7">
    <location>
        <begin position="254"/>
        <end position="314"/>
    </location>
</feature>
<dbReference type="SUPFAM" id="SSF81324">
    <property type="entry name" value="Voltage-gated potassium channels"/>
    <property type="match status" value="1"/>
</dbReference>
<dbReference type="PANTHER" id="PTHR12305">
    <property type="entry name" value="PHOSPHATASE WITH HOMOLOGY TO TENSIN"/>
    <property type="match status" value="1"/>
</dbReference>
<dbReference type="SUPFAM" id="SSF49562">
    <property type="entry name" value="C2 domain (Calcium/lipid-binding domain, CaLB)"/>
    <property type="match status" value="1"/>
</dbReference>
<evidence type="ECO:0000256" key="5">
    <source>
        <dbReference type="ARBA" id="ARBA00023136"/>
    </source>
</evidence>
<dbReference type="PROSITE" id="PS50056">
    <property type="entry name" value="TYR_PHOSPHATASE_2"/>
    <property type="match status" value="1"/>
</dbReference>
<dbReference type="InterPro" id="IPR005821">
    <property type="entry name" value="Ion_trans_dom"/>
</dbReference>
<keyword evidence="3" id="KW-0378">Hydrolase</keyword>
<sequence>KISLIYNITDESGLLKGYQELHSLFIEVQILLVCFRVFGVLLVFVDVSLVLMGLIFTDSSQMVSLKYGSISLAIAVFFLMDVFLRVYVEGKRQYFSDTLNSLDAVVIGVTLLVNIIYTFHGFQEFNNIPRLAVLFRSLRLIILIRIFHLAYQKRHLERLTRRMVSGNKRRYKRDGFDLDLTYVTDRIIAMSFPSSGKQSFYRNPIKEVVRFLDTKHQDHYMIYNLCSERGYDPRYFHHRVRRIMIDDHNVPSLSEMVEFTKEVDEWMAEDDQNIVVIHCKGGKGRTGTMVCACLIASEVFTTAEESLYYFGERRTDKTTSSKFQGVETPSQNRYVGYFAEVKNVYHWALPPSKILFVKCIVIHSIHGVGKGNGNDLKVQVIMRKEIVFFCSFSKNCRIYHDAETDKVIIQLINCPSLCDDVKVKFFSSSDLPRYYDNCPFFFWFNTSFIKNYRLYLPRNELDNPHKSKTWKIYRPEFAVEVYFDYN</sequence>
<dbReference type="InterPro" id="IPR029023">
    <property type="entry name" value="Tensin_phosphatase"/>
</dbReference>
<dbReference type="OMA" id="EFAVEIY"/>
<feature type="transmembrane region" description="Helical" evidence="6">
    <location>
        <begin position="30"/>
        <end position="55"/>
    </location>
</feature>
<dbReference type="Gene3D" id="2.60.40.1110">
    <property type="match status" value="1"/>
</dbReference>
<dbReference type="FunFam" id="2.60.40.1110:FF:000004">
    <property type="entry name" value="Voltage-sensor containing phosphatase"/>
    <property type="match status" value="1"/>
</dbReference>
<dbReference type="InterPro" id="IPR045102">
    <property type="entry name" value="PTP_VSP_TPTE"/>
</dbReference>
<dbReference type="GO" id="GO:0016020">
    <property type="term" value="C:membrane"/>
    <property type="evidence" value="ECO:0007669"/>
    <property type="project" value="UniProtKB-SubCell"/>
</dbReference>
<evidence type="ECO:0000256" key="2">
    <source>
        <dbReference type="ARBA" id="ARBA00022692"/>
    </source>
</evidence>
<dbReference type="PROSITE" id="PS00383">
    <property type="entry name" value="TYR_PHOSPHATASE_1"/>
    <property type="match status" value="1"/>
</dbReference>
<evidence type="ECO:0000256" key="4">
    <source>
        <dbReference type="ARBA" id="ARBA00022989"/>
    </source>
</evidence>
<dbReference type="GO" id="GO:0016314">
    <property type="term" value="F:phosphatidylinositol-3,4,5-trisphosphate 3-phosphatase activity"/>
    <property type="evidence" value="ECO:0007669"/>
    <property type="project" value="TreeGrafter"/>
</dbReference>
<feature type="transmembrane region" description="Helical" evidence="6">
    <location>
        <begin position="100"/>
        <end position="119"/>
    </location>
</feature>
<feature type="domain" description="Phosphatase tensin-type" evidence="8">
    <location>
        <begin position="169"/>
        <end position="345"/>
    </location>
</feature>
<comment type="subcellular location">
    <subcellularLocation>
        <location evidence="1">Membrane</location>
        <topology evidence="1">Multi-pass membrane protein</topology>
    </subcellularLocation>
</comment>
<accession>G3TRR6</accession>
<dbReference type="eggNOG" id="KOG2283">
    <property type="taxonomic scope" value="Eukaryota"/>
</dbReference>
<dbReference type="Pfam" id="PF22785">
    <property type="entry name" value="Tc-R-P"/>
    <property type="match status" value="1"/>
</dbReference>
<dbReference type="Gene3D" id="1.20.120.350">
    <property type="entry name" value="Voltage-gated potassium channels. Chain C"/>
    <property type="match status" value="1"/>
</dbReference>
<keyword evidence="5 6" id="KW-0472">Membrane</keyword>
<dbReference type="Proteomes" id="UP000007646">
    <property type="component" value="Unassembled WGS sequence"/>
</dbReference>
<dbReference type="Pfam" id="PF00520">
    <property type="entry name" value="Ion_trans"/>
    <property type="match status" value="1"/>
</dbReference>
<dbReference type="Gene3D" id="3.90.190.10">
    <property type="entry name" value="Protein tyrosine phosphatase superfamily"/>
    <property type="match status" value="1"/>
</dbReference>
<dbReference type="SMART" id="SM01326">
    <property type="entry name" value="PTEN_C2"/>
    <property type="match status" value="1"/>
</dbReference>
<dbReference type="Pfam" id="PF10409">
    <property type="entry name" value="PTEN_C2"/>
    <property type="match status" value="1"/>
</dbReference>
<dbReference type="InterPro" id="IPR016130">
    <property type="entry name" value="Tyr_Pase_AS"/>
</dbReference>
<evidence type="ECO:0000259" key="8">
    <source>
        <dbReference type="PROSITE" id="PS51181"/>
    </source>
</evidence>
<dbReference type="InterPro" id="IPR029021">
    <property type="entry name" value="Prot-tyrosine_phosphatase-like"/>
</dbReference>
<dbReference type="AlphaFoldDB" id="G3TRR6"/>
<keyword evidence="4 6" id="KW-1133">Transmembrane helix</keyword>
<protein>
    <recommendedName>
        <fullName evidence="12">Phosphatidylinositol-3,4,5-trisphosphate 3-phosphatase</fullName>
    </recommendedName>
</protein>
<dbReference type="GO" id="GO:0005216">
    <property type="term" value="F:monoatomic ion channel activity"/>
    <property type="evidence" value="ECO:0007669"/>
    <property type="project" value="InterPro"/>
</dbReference>
<organism evidence="10 11">
    <name type="scientific">Loxodonta africana</name>
    <name type="common">African elephant</name>
    <dbReference type="NCBI Taxonomy" id="9785"/>
    <lineage>
        <taxon>Eukaryota</taxon>
        <taxon>Metazoa</taxon>
        <taxon>Chordata</taxon>
        <taxon>Craniata</taxon>
        <taxon>Vertebrata</taxon>
        <taxon>Euteleostomi</taxon>
        <taxon>Mammalia</taxon>
        <taxon>Eutheria</taxon>
        <taxon>Afrotheria</taxon>
        <taxon>Proboscidea</taxon>
        <taxon>Elephantidae</taxon>
        <taxon>Loxodonta</taxon>
    </lineage>
</organism>
<keyword evidence="2 6" id="KW-0812">Transmembrane</keyword>
<dbReference type="PROSITE" id="PS51182">
    <property type="entry name" value="C2_TENSIN"/>
    <property type="match status" value="1"/>
</dbReference>
<dbReference type="InterPro" id="IPR000387">
    <property type="entry name" value="Tyr_Pase_dom"/>
</dbReference>
<dbReference type="SMART" id="SM01301">
    <property type="entry name" value="PTPlike_phytase"/>
    <property type="match status" value="1"/>
</dbReference>
<dbReference type="CDD" id="cd14510">
    <property type="entry name" value="PTP_VSP_TPTE"/>
    <property type="match status" value="1"/>
</dbReference>
<dbReference type="GeneTree" id="ENSGT00940000154335"/>
<evidence type="ECO:0000313" key="10">
    <source>
        <dbReference type="Ensembl" id="ENSLAFP00000018274.1"/>
    </source>
</evidence>
<dbReference type="SUPFAM" id="SSF52799">
    <property type="entry name" value="(Phosphotyrosine protein) phosphatases II"/>
    <property type="match status" value="1"/>
</dbReference>
<dbReference type="STRING" id="9785.ENSLAFP00000018274"/>
<dbReference type="HOGENOM" id="CLU_020105_3_0_1"/>
<proteinExistence type="predicted"/>
<dbReference type="InterPro" id="IPR051281">
    <property type="entry name" value="Dual-spec_lipid-protein_phosph"/>
</dbReference>
<evidence type="ECO:0000256" key="1">
    <source>
        <dbReference type="ARBA" id="ARBA00004141"/>
    </source>
</evidence>
<reference evidence="10 11" key="1">
    <citation type="submission" date="2009-06" db="EMBL/GenBank/DDBJ databases">
        <title>The Genome Sequence of Loxodonta africana (African elephant).</title>
        <authorList>
            <person name="Di Palma F."/>
            <person name="Heiman D."/>
            <person name="Young S."/>
            <person name="Johnson J."/>
            <person name="Lander E.S."/>
            <person name="Lindblad-Toh K."/>
        </authorList>
    </citation>
    <scope>NUCLEOTIDE SEQUENCE [LARGE SCALE GENOMIC DNA]</scope>
    <source>
        <strain evidence="10 11">Isolate ISIS603380</strain>
    </source>
</reference>
<dbReference type="PANTHER" id="PTHR12305:SF60">
    <property type="entry name" value="PHOSPHATIDYLINOSITOL 3,4,5-TRISPHOSPHATE 3-PHOSPHATASE TPTE2-RELATED"/>
    <property type="match status" value="1"/>
</dbReference>
<dbReference type="FunFam" id="3.90.190.10:FF:000053">
    <property type="entry name" value="Phosphatidylinositol 3,4,5-trisphosphate 3-phosphatase TPTE2"/>
    <property type="match status" value="1"/>
</dbReference>
<reference evidence="10" key="3">
    <citation type="submission" date="2025-09" db="UniProtKB">
        <authorList>
            <consortium name="Ensembl"/>
        </authorList>
    </citation>
    <scope>IDENTIFICATION</scope>
    <source>
        <strain evidence="10">Isolate ISIS603380</strain>
    </source>
</reference>
<evidence type="ECO:0000259" key="7">
    <source>
        <dbReference type="PROSITE" id="PS50056"/>
    </source>
</evidence>
<dbReference type="PROSITE" id="PS51181">
    <property type="entry name" value="PPASE_TENSIN"/>
    <property type="match status" value="1"/>
</dbReference>
<keyword evidence="11" id="KW-1185">Reference proteome</keyword>
<feature type="transmembrane region" description="Helical" evidence="6">
    <location>
        <begin position="67"/>
        <end position="88"/>
    </location>
</feature>
<dbReference type="GO" id="GO:0005829">
    <property type="term" value="C:cytosol"/>
    <property type="evidence" value="ECO:0007669"/>
    <property type="project" value="TreeGrafter"/>
</dbReference>
<evidence type="ECO:0000256" key="6">
    <source>
        <dbReference type="SAM" id="Phobius"/>
    </source>
</evidence>
<dbReference type="InterPro" id="IPR014020">
    <property type="entry name" value="Tensin_C2-dom"/>
</dbReference>
<evidence type="ECO:0000259" key="9">
    <source>
        <dbReference type="PROSITE" id="PS51182"/>
    </source>
</evidence>
<dbReference type="InterPro" id="IPR035892">
    <property type="entry name" value="C2_domain_sf"/>
</dbReference>
<dbReference type="Ensembl" id="ENSLAFT00000026716.1">
    <property type="protein sequence ID" value="ENSLAFP00000018274.1"/>
    <property type="gene ID" value="ENSLAFG00000025801.1"/>
</dbReference>
<feature type="domain" description="C2 tensin-type" evidence="9">
    <location>
        <begin position="352"/>
        <end position="486"/>
    </location>
</feature>